<feature type="region of interest" description="Disordered" evidence="1">
    <location>
        <begin position="39"/>
        <end position="60"/>
    </location>
</feature>
<name>A0A8R2JUA0_ACYPI</name>
<feature type="compositionally biased region" description="Polar residues" evidence="1">
    <location>
        <begin position="49"/>
        <end position="58"/>
    </location>
</feature>
<evidence type="ECO:0000313" key="3">
    <source>
        <dbReference type="Proteomes" id="UP000007819"/>
    </source>
</evidence>
<feature type="compositionally biased region" description="Low complexity" evidence="1">
    <location>
        <begin position="39"/>
        <end position="48"/>
    </location>
</feature>
<reference evidence="2" key="2">
    <citation type="submission" date="2022-06" db="UniProtKB">
        <authorList>
            <consortium name="EnsemblMetazoa"/>
        </authorList>
    </citation>
    <scope>IDENTIFICATION</scope>
</reference>
<organism evidence="2 3">
    <name type="scientific">Acyrthosiphon pisum</name>
    <name type="common">Pea aphid</name>
    <dbReference type="NCBI Taxonomy" id="7029"/>
    <lineage>
        <taxon>Eukaryota</taxon>
        <taxon>Metazoa</taxon>
        <taxon>Ecdysozoa</taxon>
        <taxon>Arthropoda</taxon>
        <taxon>Hexapoda</taxon>
        <taxon>Insecta</taxon>
        <taxon>Pterygota</taxon>
        <taxon>Neoptera</taxon>
        <taxon>Paraneoptera</taxon>
        <taxon>Hemiptera</taxon>
        <taxon>Sternorrhyncha</taxon>
        <taxon>Aphidomorpha</taxon>
        <taxon>Aphidoidea</taxon>
        <taxon>Aphididae</taxon>
        <taxon>Macrosiphini</taxon>
        <taxon>Acyrthosiphon</taxon>
    </lineage>
</organism>
<dbReference type="EnsemblMetazoa" id="XM_029490606.1">
    <property type="protein sequence ID" value="XP_029346466.1"/>
    <property type="gene ID" value="LOC115034270"/>
</dbReference>
<feature type="compositionally biased region" description="Polar residues" evidence="1">
    <location>
        <begin position="160"/>
        <end position="177"/>
    </location>
</feature>
<keyword evidence="3" id="KW-1185">Reference proteome</keyword>
<evidence type="ECO:0000256" key="1">
    <source>
        <dbReference type="SAM" id="MobiDB-lite"/>
    </source>
</evidence>
<accession>A0A8R2JUA0</accession>
<evidence type="ECO:0000313" key="2">
    <source>
        <dbReference type="EnsemblMetazoa" id="XP_029346466.1"/>
    </source>
</evidence>
<dbReference type="RefSeq" id="XP_029346466.1">
    <property type="nucleotide sequence ID" value="XM_029490606.1"/>
</dbReference>
<dbReference type="Proteomes" id="UP000007819">
    <property type="component" value="Chromosome A2"/>
</dbReference>
<dbReference type="KEGG" id="api:115034270"/>
<dbReference type="AlphaFoldDB" id="A0A8R2JUA0"/>
<reference evidence="3" key="1">
    <citation type="submission" date="2010-06" db="EMBL/GenBank/DDBJ databases">
        <authorList>
            <person name="Jiang H."/>
            <person name="Abraham K."/>
            <person name="Ali S."/>
            <person name="Alsbrooks S.L."/>
            <person name="Anim B.N."/>
            <person name="Anosike U.S."/>
            <person name="Attaway T."/>
            <person name="Bandaranaike D.P."/>
            <person name="Battles P.K."/>
            <person name="Bell S.N."/>
            <person name="Bell A.V."/>
            <person name="Beltran B."/>
            <person name="Bickham C."/>
            <person name="Bustamante Y."/>
            <person name="Caleb T."/>
            <person name="Canada A."/>
            <person name="Cardenas V."/>
            <person name="Carter K."/>
            <person name="Chacko J."/>
            <person name="Chandrabose M.N."/>
            <person name="Chavez D."/>
            <person name="Chavez A."/>
            <person name="Chen L."/>
            <person name="Chu H.-S."/>
            <person name="Claassen K.J."/>
            <person name="Cockrell R."/>
            <person name="Collins M."/>
            <person name="Cooper J.A."/>
            <person name="Cree A."/>
            <person name="Curry S.M."/>
            <person name="Da Y."/>
            <person name="Dao M.D."/>
            <person name="Das B."/>
            <person name="Davila M.-L."/>
            <person name="Davy-Carroll L."/>
            <person name="Denson S."/>
            <person name="Dinh H."/>
            <person name="Ebong V.E."/>
            <person name="Edwards J.R."/>
            <person name="Egan A."/>
            <person name="El-Daye J."/>
            <person name="Escobedo L."/>
            <person name="Fernandez S."/>
            <person name="Fernando P.R."/>
            <person name="Flagg N."/>
            <person name="Forbes L.D."/>
            <person name="Fowler R.G."/>
            <person name="Fu Q."/>
            <person name="Gabisi R.A."/>
            <person name="Ganer J."/>
            <person name="Garbino Pronczuk A."/>
            <person name="Garcia R.M."/>
            <person name="Garner T."/>
            <person name="Garrett T.E."/>
            <person name="Gonzalez D.A."/>
            <person name="Hamid H."/>
            <person name="Hawkins E.S."/>
            <person name="Hirani K."/>
            <person name="Hogues M.E."/>
            <person name="Hollins B."/>
            <person name="Hsiao C.-H."/>
            <person name="Jabil R."/>
            <person name="James M.L."/>
            <person name="Jhangiani S.N."/>
            <person name="Johnson B."/>
            <person name="Johnson Q."/>
            <person name="Joshi V."/>
            <person name="Kalu J.B."/>
            <person name="Kam C."/>
            <person name="Kashfia A."/>
            <person name="Keebler J."/>
            <person name="Kisamo H."/>
            <person name="Kovar C.L."/>
            <person name="Lago L.A."/>
            <person name="Lai C.-Y."/>
            <person name="Laidlaw J."/>
            <person name="Lara F."/>
            <person name="Le T.-K."/>
            <person name="Lee S.L."/>
            <person name="Legall F.H."/>
            <person name="Lemon S.J."/>
            <person name="Lewis L.R."/>
            <person name="Li B."/>
            <person name="Liu Y."/>
            <person name="Liu Y.-S."/>
            <person name="Lopez J."/>
            <person name="Lozado R.J."/>
            <person name="Lu J."/>
            <person name="Madu R.C."/>
            <person name="Maheshwari M."/>
            <person name="Maheshwari R."/>
            <person name="Malloy K."/>
            <person name="Martinez E."/>
            <person name="Mathew T."/>
            <person name="Mercado I.C."/>
            <person name="Mercado C."/>
            <person name="Meyer B."/>
            <person name="Montgomery K."/>
            <person name="Morgan M.B."/>
            <person name="Munidasa M."/>
            <person name="Nazareth L.V."/>
            <person name="Nelson J."/>
            <person name="Ng B.M."/>
            <person name="Nguyen N.B."/>
            <person name="Nguyen P.Q."/>
            <person name="Nguyen T."/>
            <person name="Obregon M."/>
            <person name="Okwuonu G.O."/>
            <person name="Onwere C.G."/>
            <person name="Orozco G."/>
            <person name="Parra A."/>
            <person name="Patel S."/>
            <person name="Patil S."/>
            <person name="Perez A."/>
            <person name="Perez Y."/>
            <person name="Pham C."/>
            <person name="Primus E.L."/>
            <person name="Pu L.-L."/>
            <person name="Puazo M."/>
            <person name="Qin X."/>
            <person name="Quiroz J.B."/>
            <person name="Reese J."/>
            <person name="Richards S."/>
            <person name="Rives C.M."/>
            <person name="Robberts R."/>
            <person name="Ruiz S.J."/>
            <person name="Ruiz M.J."/>
            <person name="Santibanez J."/>
            <person name="Schneider B.W."/>
            <person name="Sisson I."/>
            <person name="Smith M."/>
            <person name="Sodergren E."/>
            <person name="Song X.-Z."/>
            <person name="Song B.B."/>
            <person name="Summersgill H."/>
            <person name="Thelus R."/>
            <person name="Thornton R.D."/>
            <person name="Trejos Z.Y."/>
            <person name="Usmani K."/>
            <person name="Vattathil S."/>
            <person name="Villasana D."/>
            <person name="Walker D.L."/>
            <person name="Wang S."/>
            <person name="Wang K."/>
            <person name="White C.S."/>
            <person name="Williams A.C."/>
            <person name="Williamson J."/>
            <person name="Wilson K."/>
            <person name="Woghiren I.O."/>
            <person name="Woodworth J.R."/>
            <person name="Worley K.C."/>
            <person name="Wright R.A."/>
            <person name="Wu W."/>
            <person name="Young L."/>
            <person name="Zhang L."/>
            <person name="Zhang J."/>
            <person name="Zhu Y."/>
            <person name="Muzny D.M."/>
            <person name="Weinstock G."/>
            <person name="Gibbs R.A."/>
        </authorList>
    </citation>
    <scope>NUCLEOTIDE SEQUENCE [LARGE SCALE GENOMIC DNA]</scope>
    <source>
        <strain evidence="3">LSR1</strain>
    </source>
</reference>
<feature type="region of interest" description="Disordered" evidence="1">
    <location>
        <begin position="154"/>
        <end position="185"/>
    </location>
</feature>
<proteinExistence type="predicted"/>
<sequence>MKCSPEFSKPSSSNHLTLLSVLPSPPKVLPLTHVAISRSGTHSTHGTSICSRQLSSPNCPAGRLPDPRTNTRAGFADVGSISVMVVLGKKLISRLLLCLGPVQAAAAAACRSNHRRAPEHPPLTPSRELPAWVGRLFSAPHAVVAVRREPPRGWLGGRQASWSDSPPKNVLSSSSVQYVHKPDIP</sequence>
<dbReference type="GeneID" id="115034270"/>
<protein>
    <submittedName>
        <fullName evidence="2">Uncharacterized protein</fullName>
    </submittedName>
</protein>